<dbReference type="InterPro" id="IPR014718">
    <property type="entry name" value="GH-type_carb-bd"/>
</dbReference>
<dbReference type="Gene3D" id="2.70.98.10">
    <property type="match status" value="1"/>
</dbReference>
<gene>
    <name evidence="1" type="ORF">IPP58_12490</name>
</gene>
<name>A0A9D7SGK3_9BACT</name>
<dbReference type="EMBL" id="JADKIO010000009">
    <property type="protein sequence ID" value="MBK9797289.1"/>
    <property type="molecule type" value="Genomic_DNA"/>
</dbReference>
<protein>
    <recommendedName>
        <fullName evidence="3">Galactose mutarotase</fullName>
    </recommendedName>
</protein>
<comment type="caution">
    <text evidence="1">The sequence shown here is derived from an EMBL/GenBank/DDBJ whole genome shotgun (WGS) entry which is preliminary data.</text>
</comment>
<reference evidence="1" key="1">
    <citation type="submission" date="2020-10" db="EMBL/GenBank/DDBJ databases">
        <title>Connecting structure to function with the recovery of over 1000 high-quality activated sludge metagenome-assembled genomes encoding full-length rRNA genes using long-read sequencing.</title>
        <authorList>
            <person name="Singleton C.M."/>
            <person name="Petriglieri F."/>
            <person name="Kristensen J.M."/>
            <person name="Kirkegaard R.H."/>
            <person name="Michaelsen T.Y."/>
            <person name="Andersen M.H."/>
            <person name="Karst S.M."/>
            <person name="Dueholm M.S."/>
            <person name="Nielsen P.H."/>
            <person name="Albertsen M."/>
        </authorList>
    </citation>
    <scope>NUCLEOTIDE SEQUENCE</scope>
    <source>
        <strain evidence="1">Skiv_18-Q3-R9-52_MAXAC.067</strain>
    </source>
</reference>
<dbReference type="GO" id="GO:0003824">
    <property type="term" value="F:catalytic activity"/>
    <property type="evidence" value="ECO:0007669"/>
    <property type="project" value="InterPro"/>
</dbReference>
<evidence type="ECO:0000313" key="1">
    <source>
        <dbReference type="EMBL" id="MBK9797289.1"/>
    </source>
</evidence>
<proteinExistence type="predicted"/>
<organism evidence="1 2">
    <name type="scientific">Candidatus Geothrix skivensis</name>
    <dbReference type="NCBI Taxonomy" id="2954439"/>
    <lineage>
        <taxon>Bacteria</taxon>
        <taxon>Pseudomonadati</taxon>
        <taxon>Acidobacteriota</taxon>
        <taxon>Holophagae</taxon>
        <taxon>Holophagales</taxon>
        <taxon>Holophagaceae</taxon>
        <taxon>Geothrix</taxon>
    </lineage>
</organism>
<evidence type="ECO:0000313" key="2">
    <source>
        <dbReference type="Proteomes" id="UP000886657"/>
    </source>
</evidence>
<dbReference type="SUPFAM" id="SSF74650">
    <property type="entry name" value="Galactose mutarotase-like"/>
    <property type="match status" value="1"/>
</dbReference>
<sequence length="310" mass="34100">MNTPAVSTSMEQGFTVRGLRSRTAELLMVPELGGRIISLRSLKSGREWCWHQPRPDWLWRNRPGDAFGDSPQAGIDECVPSVAACRVLDRDIPDHGEVWFQAWQLEPDALAKQELAASLRLAITPFTFRRAIRVGEDGAFVFDYALTNEGDQPEPYLWSFHPLMALEPGDRLELPAEVLSLRLDGGLGTAISRGDVWAYPEPFPGLRLDAGEVPGMPGGCVKGFAGPLETGRAAILNERTGDRLELGWDASAVPFLGLWINRGHGGFHHLALEPCTGAPDSLLEAMESWHQCRVVPPGETVRWSICLSIT</sequence>
<evidence type="ECO:0008006" key="3">
    <source>
        <dbReference type="Google" id="ProtNLM"/>
    </source>
</evidence>
<dbReference type="AlphaFoldDB" id="A0A9D7SGK3"/>
<dbReference type="GO" id="GO:0005975">
    <property type="term" value="P:carbohydrate metabolic process"/>
    <property type="evidence" value="ECO:0007669"/>
    <property type="project" value="InterPro"/>
</dbReference>
<dbReference type="GO" id="GO:0030246">
    <property type="term" value="F:carbohydrate binding"/>
    <property type="evidence" value="ECO:0007669"/>
    <property type="project" value="InterPro"/>
</dbReference>
<accession>A0A9D7SGK3</accession>
<dbReference type="Proteomes" id="UP000886657">
    <property type="component" value="Unassembled WGS sequence"/>
</dbReference>
<dbReference type="InterPro" id="IPR011013">
    <property type="entry name" value="Gal_mutarotase_sf_dom"/>
</dbReference>